<sequence>MSFTSPSPNSPIVEAPSNPPPFQPPISRNTSSAAPPPEILTPPPPEIVAPPPPVATPPPPTAVSPPEPSLPPSPPMSSPPPASSPPPSPTPPSTPPPPASPPPDPPAASPPPPTPPSDPPIAPPPPSTNPPPAPESPPPPVTPIPPVPARSSPPPPTPPETSPPPPSPPPQPPNNSPPPPSPLPPGDSPPPPPDAPLPPQSSPPPPRRPPVNSPPPPPPTSVPPAPPRSPPASPPSSNSPPGRSPPPVVGPPTPPTPQGVPPPSLSPPSTPLVPPGNTNTSNPPSGKSSNGSPSPGGDGMGTVGTVAIVLVVGFLLLGVIGAAACCVWKRKKKNNGQNSGHVLPTSVESSTESGSGMVKVQISGSGYRSSSGNGVSHSPHDPGGLGNSRSWFTYNELVEATNGFPPQNLLGEGGFGSVYKGRLADGREVAVKQLKVGGGQGEREFRSEVEIISRIHHRHLVSLVGYCIAENSRLLVYEYVPNDTLYFHLHGQGRPVMDWMTRVKIAIGSARGIAYLHEDCHPRIIHRDIKSSNILLDNNFVARVSDFGLAKLAMDANTHITTRVMGTFGYMAPEYASSGKLTDKSDVYSFGVVLLELITGRKPVDTSQPLGEESIVEWARPLLSQALETQEFGELADPRLEGQYVDGEMFRTIEVAAACIRHSSAKRPKMGQVVRALDSMATSDLSNGMRVGESEIYNSAQHSEEIRLFRRMAFVYGVPTTPSYCYDSYGLRQSYLIQRSCRKLVSGGYDGCFYYRLPACDFDTICYCGSFRELAFGGKRSGFRKCMVVEGRGKRCDLGGIDEADVVLTLLAENVGEDSILVGKKIKRSVKKSSVEKRENSEVCNECGSKKRRNDSAVHESGTRSEYEVLASSLRKRDKSREERSQKEEEREALLRKEKLKARVQEEKKEASIRKEDKTRGKLEREPLSRNESQKAEEKQERESLFRKENRVALAREEEKEDFLRRADHRQQGRKDGSSCSSYYSFSSSGDYESDKEIDIRDKRFIGELSSGYVRDSKNSEMVYQEARKENRRFEDYDAEHGVSLTKKSSAQGSHAGSRIVDSELRKKTEKKLNDISIEEIENREETSQKESELLVHESDYRNSSDSYRKYEGTTSQLTGRTGFVEKTSQKNMDGDNKFSGQSETQLKYKHLVEIPGTERDNVRSSHGSQKIFSGKDKMSAGATNSSQKVVEANRTAVGLSTREEKYQRNFLNVSEQSQEIDIRKNLISHQTFETNVKTREDRSSKVLSSTNDAKEQQHSDQTSRLVESRGKSQQSTTKESRSILMKESDSQFSKKEDSVSLAFGSSSRYGMQQSGEHAKLINKGDYRSASDNLTNLWITQATDSGEMVVEEQLKIDPEPLVGPPSSQFGATGVLTVDSTGVVVSSKVSDENLHSDSTALPRCHLERSPALHHQSYGDVMGNAGEPSNLILRDDEIGSAARLQESSAHYVDEFVDKAKHELLSSKIQMEKKTYEMKILLEEKHDNNSLVQYTSGGSQSIEEKHDQKSLVQYTSGSSQSKKHDKRHSNQSSSTQGLLNEIRREDEPSVEEPSKAELQEDANSGNAIVQRTGRSLWNVIADIVQLRWSSRSKSPSTIGMTGGKSSPNQSTSSETWFSGHEAEENVEATGEKEMKSMTQEPISGIQRHEQESHSKFEGGSSSSTFGGYLEHAEINASSDSVVLGSSSSPMDISFPSIEETSKINHGSSSSAAAMVLPSITSPALRLRRSPVVRLISEGGESNASDSSMSEQLNTGSMEQSEAAVVVREAKGRTLKRNDQVIKDRFDVWEEAYRIESQQRKDDEMFMREALLEAQKAADNWEVPVGAVLVHNGKIIARGCNLVEESRDSTAHAEMICIREASNILKTWRLSATTLYVTLEPCPMCAGAILQARIDTVVWGAPNKLLGADGSWIRLFPNGDDESRLDQTDKPPAPVHPFHPKIRIRRGVLASECADAMQQFFQLRRKKKNDELQPPMPPSHLSITHHPSKFLTKIHDAFQIMFCL</sequence>
<keyword evidence="8" id="KW-0819">tRNA processing</keyword>
<dbReference type="PROSITE" id="PS00107">
    <property type="entry name" value="PROTEIN_KINASE_ATP"/>
    <property type="match status" value="1"/>
</dbReference>
<dbReference type="InterPro" id="IPR011009">
    <property type="entry name" value="Kinase-like_dom_sf"/>
</dbReference>
<comment type="cofactor">
    <cofactor evidence="1">
        <name>Zn(2+)</name>
        <dbReference type="ChEBI" id="CHEBI:29105"/>
    </cofactor>
</comment>
<evidence type="ECO:0000256" key="15">
    <source>
        <dbReference type="ARBA" id="ARBA00022989"/>
    </source>
</evidence>
<evidence type="ECO:0000259" key="22">
    <source>
        <dbReference type="PROSITE" id="PS50011"/>
    </source>
</evidence>
<feature type="compositionally biased region" description="Basic and acidic residues" evidence="21">
    <location>
        <begin position="905"/>
        <end position="977"/>
    </location>
</feature>
<feature type="domain" description="CMP/dCMP-type deaminase" evidence="23">
    <location>
        <begin position="1797"/>
        <end position="1919"/>
    </location>
</feature>
<feature type="region of interest" description="Disordered" evidence="21">
    <location>
        <begin position="1488"/>
        <end position="1564"/>
    </location>
</feature>
<evidence type="ECO:0000256" key="1">
    <source>
        <dbReference type="ARBA" id="ARBA00001947"/>
    </source>
</evidence>
<feature type="region of interest" description="Disordered" evidence="21">
    <location>
        <begin position="1160"/>
        <end position="1190"/>
    </location>
</feature>
<dbReference type="InterPro" id="IPR047117">
    <property type="entry name" value="PERK1-13-like"/>
</dbReference>
<accession>A0A2Z7B6Y4</accession>
<keyword evidence="11" id="KW-0418">Kinase</keyword>
<feature type="compositionally biased region" description="Polar residues" evidence="21">
    <location>
        <begin position="1488"/>
        <end position="1498"/>
    </location>
</feature>
<keyword evidence="15" id="KW-1133">Transmembrane helix</keyword>
<dbReference type="OrthoDB" id="408702at2759"/>
<dbReference type="SUPFAM" id="SSF56112">
    <property type="entry name" value="Protein kinase-like (PK-like)"/>
    <property type="match status" value="1"/>
</dbReference>
<dbReference type="CDD" id="cd01285">
    <property type="entry name" value="nucleoside_deaminase"/>
    <property type="match status" value="1"/>
</dbReference>
<dbReference type="Gene3D" id="3.30.200.20">
    <property type="entry name" value="Phosphorylase Kinase, domain 1"/>
    <property type="match status" value="1"/>
</dbReference>
<evidence type="ECO:0000313" key="25">
    <source>
        <dbReference type="Proteomes" id="UP000250235"/>
    </source>
</evidence>
<feature type="compositionally biased region" description="Basic and acidic residues" evidence="21">
    <location>
        <begin position="854"/>
        <end position="867"/>
    </location>
</feature>
<dbReference type="InterPro" id="IPR002125">
    <property type="entry name" value="CMP_dCMP_dom"/>
</dbReference>
<gene>
    <name evidence="24" type="ORF">F511_18498</name>
</gene>
<dbReference type="SUPFAM" id="SSF53927">
    <property type="entry name" value="Cytidine deaminase-like"/>
    <property type="match status" value="1"/>
</dbReference>
<dbReference type="PROSITE" id="PS51747">
    <property type="entry name" value="CYT_DCMP_DEAMINASES_2"/>
    <property type="match status" value="1"/>
</dbReference>
<comment type="subcellular location">
    <subcellularLocation>
        <location evidence="2">Cell membrane</location>
        <topology evidence="2">Single-pass membrane protein</topology>
    </subcellularLocation>
</comment>
<feature type="region of interest" description="Disordered" evidence="21">
    <location>
        <begin position="1734"/>
        <end position="1758"/>
    </location>
</feature>
<dbReference type="InterPro" id="IPR008271">
    <property type="entry name" value="Ser/Thr_kinase_AS"/>
</dbReference>
<dbReference type="GO" id="GO:0004674">
    <property type="term" value="F:protein serine/threonine kinase activity"/>
    <property type="evidence" value="ECO:0007669"/>
    <property type="project" value="UniProtKB-KW"/>
</dbReference>
<dbReference type="GO" id="GO:0005524">
    <property type="term" value="F:ATP binding"/>
    <property type="evidence" value="ECO:0007669"/>
    <property type="project" value="UniProtKB-UniRule"/>
</dbReference>
<dbReference type="SMART" id="SM00220">
    <property type="entry name" value="S_TKc"/>
    <property type="match status" value="1"/>
</dbReference>
<dbReference type="CDD" id="cd14066">
    <property type="entry name" value="STKc_IRAK"/>
    <property type="match status" value="1"/>
</dbReference>
<keyword evidence="12" id="KW-0378">Hydrolase</keyword>
<dbReference type="GO" id="GO:0002100">
    <property type="term" value="P:tRNA wobble adenosine to inosine editing"/>
    <property type="evidence" value="ECO:0007669"/>
    <property type="project" value="InterPro"/>
</dbReference>
<feature type="compositionally biased region" description="Basic and acidic residues" evidence="21">
    <location>
        <begin position="1084"/>
        <end position="1112"/>
    </location>
</feature>
<dbReference type="GO" id="GO:0052717">
    <property type="term" value="F:tRNA-specific adenosine-34 deaminase activity"/>
    <property type="evidence" value="ECO:0007669"/>
    <property type="project" value="UniProtKB-EC"/>
</dbReference>
<feature type="compositionally biased region" description="Basic and acidic residues" evidence="21">
    <location>
        <begin position="1279"/>
        <end position="1298"/>
    </location>
</feature>
<feature type="compositionally biased region" description="Polar residues" evidence="21">
    <location>
        <begin position="1260"/>
        <end position="1278"/>
    </location>
</feature>
<organism evidence="24 25">
    <name type="scientific">Dorcoceras hygrometricum</name>
    <dbReference type="NCBI Taxonomy" id="472368"/>
    <lineage>
        <taxon>Eukaryota</taxon>
        <taxon>Viridiplantae</taxon>
        <taxon>Streptophyta</taxon>
        <taxon>Embryophyta</taxon>
        <taxon>Tracheophyta</taxon>
        <taxon>Spermatophyta</taxon>
        <taxon>Magnoliopsida</taxon>
        <taxon>eudicotyledons</taxon>
        <taxon>Gunneridae</taxon>
        <taxon>Pentapetalae</taxon>
        <taxon>asterids</taxon>
        <taxon>lamiids</taxon>
        <taxon>Lamiales</taxon>
        <taxon>Gesneriaceae</taxon>
        <taxon>Didymocarpoideae</taxon>
        <taxon>Trichosporeae</taxon>
        <taxon>Loxocarpinae</taxon>
        <taxon>Dorcoceras</taxon>
    </lineage>
</organism>
<dbReference type="PANTHER" id="PTHR47982:SF45">
    <property type="entry name" value="NON-SPECIFIC SERINE_THREONINE PROTEIN KINASE"/>
    <property type="match status" value="1"/>
</dbReference>
<dbReference type="PRINTS" id="PR01217">
    <property type="entry name" value="PRICHEXTENSN"/>
</dbReference>
<evidence type="ECO:0000256" key="5">
    <source>
        <dbReference type="ARBA" id="ARBA00022527"/>
    </source>
</evidence>
<feature type="region of interest" description="Disordered" evidence="21">
    <location>
        <begin position="1043"/>
        <end position="1141"/>
    </location>
</feature>
<evidence type="ECO:0000256" key="7">
    <source>
        <dbReference type="ARBA" id="ARBA00022692"/>
    </source>
</evidence>
<dbReference type="InterPro" id="IPR028883">
    <property type="entry name" value="tRNA_aden_deaminase"/>
</dbReference>
<keyword evidence="14 20" id="KW-0067">ATP-binding</keyword>
<comment type="subunit">
    <text evidence="3">Homodimer.</text>
</comment>
<protein>
    <submittedName>
        <fullName evidence="24">tRNA(Adenine(34)) deaminase, chloroplastic-like</fullName>
    </submittedName>
</protein>
<feature type="compositionally biased region" description="Polar residues" evidence="21">
    <location>
        <begin position="1588"/>
        <end position="1613"/>
    </location>
</feature>
<evidence type="ECO:0000256" key="10">
    <source>
        <dbReference type="ARBA" id="ARBA00022741"/>
    </source>
</evidence>
<dbReference type="GO" id="GO:0046872">
    <property type="term" value="F:metal ion binding"/>
    <property type="evidence" value="ECO:0007669"/>
    <property type="project" value="UniProtKB-KW"/>
</dbReference>
<feature type="region of interest" description="Disordered" evidence="21">
    <location>
        <begin position="1588"/>
        <end position="1661"/>
    </location>
</feature>
<evidence type="ECO:0000313" key="24">
    <source>
        <dbReference type="EMBL" id="KZV29347.1"/>
    </source>
</evidence>
<comment type="catalytic activity">
    <reaction evidence="17">
        <text>L-threonyl-[protein] + ATP = O-phospho-L-threonyl-[protein] + ADP + H(+)</text>
        <dbReference type="Rhea" id="RHEA:46608"/>
        <dbReference type="Rhea" id="RHEA-COMP:11060"/>
        <dbReference type="Rhea" id="RHEA-COMP:11605"/>
        <dbReference type="ChEBI" id="CHEBI:15378"/>
        <dbReference type="ChEBI" id="CHEBI:30013"/>
        <dbReference type="ChEBI" id="CHEBI:30616"/>
        <dbReference type="ChEBI" id="CHEBI:61977"/>
        <dbReference type="ChEBI" id="CHEBI:456216"/>
        <dbReference type="EC" id="2.7.11.1"/>
    </reaction>
</comment>
<keyword evidence="4" id="KW-1003">Cell membrane</keyword>
<dbReference type="HAMAP" id="MF_00972">
    <property type="entry name" value="tRNA_aden_deaminase"/>
    <property type="match status" value="1"/>
</dbReference>
<dbReference type="FunFam" id="1.10.510.10:FF:000173">
    <property type="entry name" value="proline-rich receptor-like protein kinase PERK8"/>
    <property type="match status" value="1"/>
</dbReference>
<feature type="domain" description="Protein kinase" evidence="22">
    <location>
        <begin position="404"/>
        <end position="681"/>
    </location>
</feature>
<dbReference type="Pfam" id="PF07714">
    <property type="entry name" value="PK_Tyr_Ser-Thr"/>
    <property type="match status" value="1"/>
</dbReference>
<feature type="compositionally biased region" description="Basic and acidic residues" evidence="21">
    <location>
        <begin position="1061"/>
        <end position="1074"/>
    </location>
</feature>
<dbReference type="PANTHER" id="PTHR47982">
    <property type="entry name" value="PROLINE-RICH RECEPTOR-LIKE PROTEIN KINASE PERK4"/>
    <property type="match status" value="1"/>
</dbReference>
<feature type="compositionally biased region" description="Basic and acidic residues" evidence="21">
    <location>
        <begin position="1643"/>
        <end position="1653"/>
    </location>
</feature>
<feature type="compositionally biased region" description="Low complexity" evidence="21">
    <location>
        <begin position="275"/>
        <end position="293"/>
    </location>
</feature>
<evidence type="ECO:0000256" key="11">
    <source>
        <dbReference type="ARBA" id="ARBA00022777"/>
    </source>
</evidence>
<evidence type="ECO:0000256" key="20">
    <source>
        <dbReference type="PROSITE-ProRule" id="PRU10141"/>
    </source>
</evidence>
<feature type="region of interest" description="Disordered" evidence="21">
    <location>
        <begin position="905"/>
        <end position="997"/>
    </location>
</feature>
<feature type="compositionally biased region" description="Basic and acidic residues" evidence="21">
    <location>
        <begin position="879"/>
        <end position="893"/>
    </location>
</feature>
<keyword evidence="6" id="KW-0808">Transferase</keyword>
<reference evidence="24 25" key="1">
    <citation type="journal article" date="2015" name="Proc. Natl. Acad. Sci. U.S.A.">
        <title>The resurrection genome of Boea hygrometrica: A blueprint for survival of dehydration.</title>
        <authorList>
            <person name="Xiao L."/>
            <person name="Yang G."/>
            <person name="Zhang L."/>
            <person name="Yang X."/>
            <person name="Zhao S."/>
            <person name="Ji Z."/>
            <person name="Zhou Q."/>
            <person name="Hu M."/>
            <person name="Wang Y."/>
            <person name="Chen M."/>
            <person name="Xu Y."/>
            <person name="Jin H."/>
            <person name="Xiao X."/>
            <person name="Hu G."/>
            <person name="Bao F."/>
            <person name="Hu Y."/>
            <person name="Wan P."/>
            <person name="Li L."/>
            <person name="Deng X."/>
            <person name="Kuang T."/>
            <person name="Xiang C."/>
            <person name="Zhu J.K."/>
            <person name="Oliver M.J."/>
            <person name="He Y."/>
        </authorList>
    </citation>
    <scope>NUCLEOTIDE SEQUENCE [LARGE SCALE GENOMIC DNA]</scope>
    <source>
        <strain evidence="25">cv. XS01</strain>
    </source>
</reference>
<feature type="compositionally biased region" description="Basic and acidic residues" evidence="21">
    <location>
        <begin position="1538"/>
        <end position="1555"/>
    </location>
</feature>
<evidence type="ECO:0000256" key="3">
    <source>
        <dbReference type="ARBA" id="ARBA00011738"/>
    </source>
</evidence>
<dbReference type="InterPro" id="IPR017441">
    <property type="entry name" value="Protein_kinase_ATP_BS"/>
</dbReference>
<dbReference type="InterPro" id="IPR016193">
    <property type="entry name" value="Cytidine_deaminase-like"/>
</dbReference>
<feature type="region of interest" description="Disordered" evidence="21">
    <location>
        <begin position="854"/>
        <end position="893"/>
    </location>
</feature>
<keyword evidence="7" id="KW-0812">Transmembrane</keyword>
<proteinExistence type="inferred from homology"/>
<evidence type="ECO:0000256" key="18">
    <source>
        <dbReference type="ARBA" id="ARBA00048045"/>
    </source>
</evidence>
<keyword evidence="9" id="KW-0479">Metal-binding</keyword>
<keyword evidence="10 20" id="KW-0547">Nucleotide-binding</keyword>
<evidence type="ECO:0000256" key="2">
    <source>
        <dbReference type="ARBA" id="ARBA00004162"/>
    </source>
</evidence>
<evidence type="ECO:0000256" key="19">
    <source>
        <dbReference type="ARBA" id="ARBA00048679"/>
    </source>
</evidence>
<dbReference type="GO" id="GO:0005886">
    <property type="term" value="C:plasma membrane"/>
    <property type="evidence" value="ECO:0007669"/>
    <property type="project" value="UniProtKB-SubCell"/>
</dbReference>
<feature type="region of interest" description="Disordered" evidence="21">
    <location>
        <begin position="333"/>
        <end position="385"/>
    </location>
</feature>
<comment type="catalytic activity">
    <reaction evidence="19">
        <text>L-seryl-[protein] + ATP = O-phospho-L-seryl-[protein] + ADP + H(+)</text>
        <dbReference type="Rhea" id="RHEA:17989"/>
        <dbReference type="Rhea" id="RHEA-COMP:9863"/>
        <dbReference type="Rhea" id="RHEA-COMP:11604"/>
        <dbReference type="ChEBI" id="CHEBI:15378"/>
        <dbReference type="ChEBI" id="CHEBI:29999"/>
        <dbReference type="ChEBI" id="CHEBI:30616"/>
        <dbReference type="ChEBI" id="CHEBI:83421"/>
        <dbReference type="ChEBI" id="CHEBI:456216"/>
        <dbReference type="EC" id="2.7.11.1"/>
    </reaction>
</comment>
<evidence type="ECO:0000256" key="9">
    <source>
        <dbReference type="ARBA" id="ARBA00022723"/>
    </source>
</evidence>
<comment type="catalytic activity">
    <reaction evidence="18">
        <text>adenosine(34) in tRNA + H2O + H(+) = inosine(34) in tRNA + NH4(+)</text>
        <dbReference type="Rhea" id="RHEA:43168"/>
        <dbReference type="Rhea" id="RHEA-COMP:10373"/>
        <dbReference type="Rhea" id="RHEA-COMP:10374"/>
        <dbReference type="ChEBI" id="CHEBI:15377"/>
        <dbReference type="ChEBI" id="CHEBI:15378"/>
        <dbReference type="ChEBI" id="CHEBI:28938"/>
        <dbReference type="ChEBI" id="CHEBI:74411"/>
        <dbReference type="ChEBI" id="CHEBI:82852"/>
        <dbReference type="EC" id="3.5.4.33"/>
    </reaction>
</comment>
<feature type="compositionally biased region" description="Low complexity" evidence="21">
    <location>
        <begin position="978"/>
        <end position="991"/>
    </location>
</feature>
<evidence type="ECO:0000256" key="16">
    <source>
        <dbReference type="ARBA" id="ARBA00023136"/>
    </source>
</evidence>
<dbReference type="PROSITE" id="PS50011">
    <property type="entry name" value="PROTEIN_KINASE_DOM"/>
    <property type="match status" value="1"/>
</dbReference>
<dbReference type="Proteomes" id="UP000250235">
    <property type="component" value="Unassembled WGS sequence"/>
</dbReference>
<dbReference type="FunFam" id="3.40.140.10:FF:000005">
    <property type="entry name" value="tRNA-specific adenosine deaminase"/>
    <property type="match status" value="1"/>
</dbReference>
<feature type="compositionally biased region" description="Pro residues" evidence="21">
    <location>
        <begin position="34"/>
        <end position="274"/>
    </location>
</feature>
<evidence type="ECO:0000256" key="4">
    <source>
        <dbReference type="ARBA" id="ARBA00022475"/>
    </source>
</evidence>
<feature type="compositionally biased region" description="Polar residues" evidence="21">
    <location>
        <begin position="1736"/>
        <end position="1756"/>
    </location>
</feature>
<evidence type="ECO:0000256" key="12">
    <source>
        <dbReference type="ARBA" id="ARBA00022801"/>
    </source>
</evidence>
<evidence type="ECO:0000256" key="13">
    <source>
        <dbReference type="ARBA" id="ARBA00022833"/>
    </source>
</evidence>
<name>A0A2Z7B6Y4_9LAMI</name>
<dbReference type="FunFam" id="3.30.200.20:FF:000212">
    <property type="entry name" value="Proline-rich receptor-like protein kinase PERK8"/>
    <property type="match status" value="1"/>
</dbReference>
<feature type="binding site" evidence="20">
    <location>
        <position position="432"/>
    </location>
    <ligand>
        <name>ATP</name>
        <dbReference type="ChEBI" id="CHEBI:30616"/>
    </ligand>
</feature>
<feature type="compositionally biased region" description="Low complexity" evidence="21">
    <location>
        <begin position="345"/>
        <end position="376"/>
    </location>
</feature>
<dbReference type="EMBL" id="KV009385">
    <property type="protein sequence ID" value="KZV29347.1"/>
    <property type="molecule type" value="Genomic_DNA"/>
</dbReference>
<dbReference type="Pfam" id="PF00383">
    <property type="entry name" value="dCMP_cyt_deam_1"/>
    <property type="match status" value="1"/>
</dbReference>
<dbReference type="PROSITE" id="PS00108">
    <property type="entry name" value="PROTEIN_KINASE_ST"/>
    <property type="match status" value="1"/>
</dbReference>
<evidence type="ECO:0000256" key="17">
    <source>
        <dbReference type="ARBA" id="ARBA00047899"/>
    </source>
</evidence>
<evidence type="ECO:0000256" key="6">
    <source>
        <dbReference type="ARBA" id="ARBA00022679"/>
    </source>
</evidence>
<evidence type="ECO:0000256" key="8">
    <source>
        <dbReference type="ARBA" id="ARBA00022694"/>
    </source>
</evidence>
<feature type="compositionally biased region" description="Polar residues" evidence="21">
    <location>
        <begin position="1507"/>
        <end position="1517"/>
    </location>
</feature>
<feature type="compositionally biased region" description="Polar residues" evidence="21">
    <location>
        <begin position="1046"/>
        <end position="1055"/>
    </location>
</feature>
<feature type="region of interest" description="Disordered" evidence="21">
    <location>
        <begin position="1"/>
        <end position="298"/>
    </location>
</feature>
<evidence type="ECO:0000256" key="21">
    <source>
        <dbReference type="SAM" id="MobiDB-lite"/>
    </source>
</evidence>
<dbReference type="InterPro" id="IPR000719">
    <property type="entry name" value="Prot_kinase_dom"/>
</dbReference>
<keyword evidence="5" id="KW-0723">Serine/threonine-protein kinase</keyword>
<dbReference type="Gene3D" id="3.40.140.10">
    <property type="entry name" value="Cytidine Deaminase, domain 2"/>
    <property type="match status" value="1"/>
</dbReference>
<keyword evidence="25" id="KW-1185">Reference proteome</keyword>
<feature type="region of interest" description="Disordered" evidence="21">
    <location>
        <begin position="1235"/>
        <end position="1298"/>
    </location>
</feature>
<keyword evidence="16" id="KW-0472">Membrane</keyword>
<evidence type="ECO:0000256" key="14">
    <source>
        <dbReference type="ARBA" id="ARBA00022840"/>
    </source>
</evidence>
<dbReference type="InterPro" id="IPR001245">
    <property type="entry name" value="Ser-Thr/Tyr_kinase_cat_dom"/>
</dbReference>
<dbReference type="Gene3D" id="1.10.510.10">
    <property type="entry name" value="Transferase(Phosphotransferase) domain 1"/>
    <property type="match status" value="1"/>
</dbReference>
<keyword evidence="13" id="KW-0862">Zinc</keyword>
<evidence type="ECO:0000259" key="23">
    <source>
        <dbReference type="PROSITE" id="PS51747"/>
    </source>
</evidence>